<reference evidence="6" key="1">
    <citation type="journal article" date="2011" name="Nat. Biotechnol.">
        <title>The genomic sequence of the Chinese hamster ovary (CHO)-K1 cell line.</title>
        <authorList>
            <person name="Xu X."/>
            <person name="Nagarajan H."/>
            <person name="Lewis N.E."/>
            <person name="Pan S."/>
            <person name="Cai Z."/>
            <person name="Liu X."/>
            <person name="Chen W."/>
            <person name="Xie M."/>
            <person name="Wang W."/>
            <person name="Hammond S."/>
            <person name="Andersen M.R."/>
            <person name="Neff N."/>
            <person name="Passarelli B."/>
            <person name="Koh W."/>
            <person name="Fan H.C."/>
            <person name="Wang J."/>
            <person name="Gui Y."/>
            <person name="Lee K.H."/>
            <person name="Betenbaugh M.J."/>
            <person name="Quake S.R."/>
            <person name="Famili I."/>
            <person name="Palsson B.O."/>
            <person name="Wang J."/>
        </authorList>
    </citation>
    <scope>NUCLEOTIDE SEQUENCE [LARGE SCALE GENOMIC DNA]</scope>
    <source>
        <strain evidence="6">CHO K1 cell line</strain>
    </source>
</reference>
<evidence type="ECO:0000259" key="4">
    <source>
        <dbReference type="Pfam" id="PF23283"/>
    </source>
</evidence>
<dbReference type="InParanoid" id="G3IP11"/>
<dbReference type="EMBL" id="JH008329">
    <property type="protein sequence ID" value="EGW15279.1"/>
    <property type="molecule type" value="Genomic_DNA"/>
</dbReference>
<proteinExistence type="predicted"/>
<dbReference type="PaxDb" id="10029-XP_007632839.1"/>
<name>G3IP11_CRIGR</name>
<protein>
    <submittedName>
        <fullName evidence="5">Pancreatic secretory granule membrane major glycoprotein GP2</fullName>
    </submittedName>
</protein>
<feature type="chain" id="PRO_5003445435" evidence="3">
    <location>
        <begin position="23"/>
        <end position="199"/>
    </location>
</feature>
<dbReference type="STRING" id="10029.G3IP11"/>
<evidence type="ECO:0000313" key="6">
    <source>
        <dbReference type="Proteomes" id="UP000001075"/>
    </source>
</evidence>
<keyword evidence="2" id="KW-1015">Disulfide bond</keyword>
<dbReference type="Pfam" id="PF23283">
    <property type="entry name" value="D8C_UMOD"/>
    <property type="match status" value="1"/>
</dbReference>
<sequence>MKRMVGCDLLWLAVASCVLTLASPSTIQEGYGSPRNSDLDCGSPGTPEAGICFDPCQNYTILDDPTRSTENTEEPAECDSHLQGWYRFVGEGGVKMPETCVDIYRCHTSAPMWLNGSHPFLGDGIVSRTACAHWSENCCFWESEVQVKTCSEETGNYYVYRLQGTPECSLASGELAEGVRRSLSKAATTGILSEIHIET</sequence>
<evidence type="ECO:0000256" key="1">
    <source>
        <dbReference type="ARBA" id="ARBA00022729"/>
    </source>
</evidence>
<feature type="domain" description="UMOD/GP2/OIT3-like D8C" evidence="4">
    <location>
        <begin position="88"/>
        <end position="171"/>
    </location>
</feature>
<dbReference type="eggNOG" id="ENOG502QT6B">
    <property type="taxonomic scope" value="Eukaryota"/>
</dbReference>
<evidence type="ECO:0000256" key="2">
    <source>
        <dbReference type="ARBA" id="ARBA00023157"/>
    </source>
</evidence>
<dbReference type="Proteomes" id="UP000001075">
    <property type="component" value="Unassembled WGS sequence"/>
</dbReference>
<accession>G3IP11</accession>
<gene>
    <name evidence="5" type="ORF">I79_025710</name>
</gene>
<organism evidence="5 6">
    <name type="scientific">Cricetulus griseus</name>
    <name type="common">Chinese hamster</name>
    <name type="synonym">Cricetulus barabensis griseus</name>
    <dbReference type="NCBI Taxonomy" id="10029"/>
    <lineage>
        <taxon>Eukaryota</taxon>
        <taxon>Metazoa</taxon>
        <taxon>Chordata</taxon>
        <taxon>Craniata</taxon>
        <taxon>Vertebrata</taxon>
        <taxon>Euteleostomi</taxon>
        <taxon>Mammalia</taxon>
        <taxon>Eutheria</taxon>
        <taxon>Euarchontoglires</taxon>
        <taxon>Glires</taxon>
        <taxon>Rodentia</taxon>
        <taxon>Myomorpha</taxon>
        <taxon>Muroidea</taxon>
        <taxon>Cricetidae</taxon>
        <taxon>Cricetinae</taxon>
        <taxon>Cricetulus</taxon>
    </lineage>
</organism>
<evidence type="ECO:0000313" key="5">
    <source>
        <dbReference type="EMBL" id="EGW15279.1"/>
    </source>
</evidence>
<dbReference type="AlphaFoldDB" id="G3IP11"/>
<dbReference type="PANTHER" id="PTHR36191:SF4">
    <property type="entry name" value="VWFD DOMAIN-CONTAINING PROTEIN"/>
    <property type="match status" value="1"/>
</dbReference>
<feature type="signal peptide" evidence="3">
    <location>
        <begin position="1"/>
        <end position="22"/>
    </location>
</feature>
<keyword evidence="1 3" id="KW-0732">Signal</keyword>
<dbReference type="InterPro" id="IPR057774">
    <property type="entry name" value="D8C_UMOD/GP2/OIT3-like"/>
</dbReference>
<evidence type="ECO:0000256" key="3">
    <source>
        <dbReference type="SAM" id="SignalP"/>
    </source>
</evidence>
<dbReference type="PANTHER" id="PTHR36191">
    <property type="entry name" value="ENDO/EXONUCLEASE/PHOSPHATASE DOMAIN-CONTAINING PROTEIN-RELATED"/>
    <property type="match status" value="1"/>
</dbReference>